<sequence>MLPEFFSRSLSRFLRGLSALAKWNVGLHGTRQIDIVEQPRIGEACTFVNEISTRRHRDWTSRSVGVTLALGINRKWADQLSSE</sequence>
<keyword evidence="2" id="KW-1185">Reference proteome</keyword>
<evidence type="ECO:0000313" key="1">
    <source>
        <dbReference type="EMBL" id="PIO45502.1"/>
    </source>
</evidence>
<protein>
    <submittedName>
        <fullName evidence="1">Uncharacterized protein</fullName>
    </submittedName>
</protein>
<dbReference type="KEGG" id="pht:BLM14_22725"/>
<accession>A0A2N9W184</accession>
<evidence type="ECO:0000313" key="2">
    <source>
        <dbReference type="Proteomes" id="UP000232163"/>
    </source>
</evidence>
<name>A0A2N9W184_9HYPH</name>
<dbReference type="AlphaFoldDB" id="A0A2N9W184"/>
<proteinExistence type="predicted"/>
<organism evidence="1 2">
    <name type="scientific">Phyllobacterium zundukense</name>
    <dbReference type="NCBI Taxonomy" id="1867719"/>
    <lineage>
        <taxon>Bacteria</taxon>
        <taxon>Pseudomonadati</taxon>
        <taxon>Pseudomonadota</taxon>
        <taxon>Alphaproteobacteria</taxon>
        <taxon>Hyphomicrobiales</taxon>
        <taxon>Phyllobacteriaceae</taxon>
        <taxon>Phyllobacterium</taxon>
    </lineage>
</organism>
<gene>
    <name evidence="1" type="ORF">B5P45_07390</name>
</gene>
<dbReference type="EMBL" id="MZMT01000019">
    <property type="protein sequence ID" value="PIO45502.1"/>
    <property type="molecule type" value="Genomic_DNA"/>
</dbReference>
<comment type="caution">
    <text evidence="1">The sequence shown here is derived from an EMBL/GenBank/DDBJ whole genome shotgun (WGS) entry which is preliminary data.</text>
</comment>
<reference evidence="1 2" key="1">
    <citation type="journal article" date="2017" name="Int J Environ Stud">
        <title>Does the Miocene-Pliocene relict legume Oxytropis triphylla form nitrogen-fixing nodules with a combination of bacterial strains?</title>
        <authorList>
            <person name="Safronova V."/>
            <person name="Belimov A."/>
            <person name="Sazanova A."/>
            <person name="Kuznetsova I."/>
            <person name="Popova J."/>
            <person name="Andronov E."/>
            <person name="Verkhozina A."/>
            <person name="Tikhonovich I."/>
        </authorList>
    </citation>
    <scope>NUCLEOTIDE SEQUENCE [LARGE SCALE GENOMIC DNA]</scope>
    <source>
        <strain evidence="1 2">Tri-38</strain>
    </source>
</reference>
<dbReference type="Proteomes" id="UP000232163">
    <property type="component" value="Unassembled WGS sequence"/>
</dbReference>